<dbReference type="RefSeq" id="WP_006259760.1">
    <property type="nucleotide sequence ID" value="NZ_JH590839.1"/>
</dbReference>
<comment type="caution">
    <text evidence="3">The sequence shown here is derived from an EMBL/GenBank/DDBJ whole genome shotgun (WGS) entry which is preliminary data.</text>
</comment>
<proteinExistence type="predicted"/>
<dbReference type="SUPFAM" id="SSF48452">
    <property type="entry name" value="TPR-like"/>
    <property type="match status" value="1"/>
</dbReference>
<dbReference type="InterPro" id="IPR011990">
    <property type="entry name" value="TPR-like_helical_dom_sf"/>
</dbReference>
<feature type="signal peptide" evidence="1">
    <location>
        <begin position="1"/>
        <end position="20"/>
    </location>
</feature>
<keyword evidence="1" id="KW-0732">Signal</keyword>
<dbReference type="InterPro" id="IPR033985">
    <property type="entry name" value="SusD-like_N"/>
</dbReference>
<evidence type="ECO:0000313" key="3">
    <source>
        <dbReference type="EMBL" id="EHO05273.1"/>
    </source>
</evidence>
<gene>
    <name evidence="3" type="ORF">HMPREF9715_03343</name>
</gene>
<evidence type="ECO:0000256" key="1">
    <source>
        <dbReference type="SAM" id="SignalP"/>
    </source>
</evidence>
<sequence length="513" mass="58798">MNRVKILVGLLILATATVGCSDFLSEVPDNRTQIDTPKKVGELLVGAYPNTSHAEFAEQMSDNVVDSGRLHFTSLQTEQNYQWLPATEEDIDSQYAFWMDSYKAIASANKALEALEEMQKEYANKPSSNYGLKQLRAEALLARAYNHFMLVNLWAKSYNPATAESDLGVPYVTTVETQLKQEYKRHSVAEVYKFIEQDLLEGLEGIKGASYSSPEIAKYHFTEASAKAFAARFYLFKGDYAKTIEYSNQLGNVPVGKLRDVYDSRKWDDKQNNREFAKTDKVTNLLVANSESIKGRSQHTTRFVLTSAVASRDKGLFTADANPLGITWNYPSATYQNNDVYYVPKFYEYFKIKDFTNMTGNPYVAFVLFSNDMLYLDRMEAFVMEDRIDEALKMYSYLVLSRSLIKPELKPEDLLDVMEYEYVEELFPYVPGKYTPLKTINEKQAVMLEAVADMRRREGFEEGYRWFDIRRFGLEVKHQMVGGPEIILKKGDLRYQLQIPQVAIDNGIQANPR</sequence>
<evidence type="ECO:0000259" key="2">
    <source>
        <dbReference type="Pfam" id="PF14322"/>
    </source>
</evidence>
<accession>A0AAV3EYL3</accession>
<evidence type="ECO:0000313" key="4">
    <source>
        <dbReference type="Proteomes" id="UP000004834"/>
    </source>
</evidence>
<organism evidence="3 4">
    <name type="scientific">Myroides odoratimimus CIP 101113</name>
    <dbReference type="NCBI Taxonomy" id="883154"/>
    <lineage>
        <taxon>Bacteria</taxon>
        <taxon>Pseudomonadati</taxon>
        <taxon>Bacteroidota</taxon>
        <taxon>Flavobacteriia</taxon>
        <taxon>Flavobacteriales</taxon>
        <taxon>Flavobacteriaceae</taxon>
        <taxon>Myroides</taxon>
    </lineage>
</organism>
<dbReference type="Pfam" id="PF14322">
    <property type="entry name" value="SusD-like_3"/>
    <property type="match status" value="1"/>
</dbReference>
<feature type="chain" id="PRO_5043371374" description="SusD-like N-terminal domain-containing protein" evidence="1">
    <location>
        <begin position="21"/>
        <end position="513"/>
    </location>
</feature>
<feature type="domain" description="SusD-like N-terminal" evidence="2">
    <location>
        <begin position="22"/>
        <end position="235"/>
    </location>
</feature>
<dbReference type="EMBL" id="AGEE01000058">
    <property type="protein sequence ID" value="EHO05273.1"/>
    <property type="molecule type" value="Genomic_DNA"/>
</dbReference>
<dbReference type="Gene3D" id="1.25.40.390">
    <property type="match status" value="2"/>
</dbReference>
<name>A0AAV3EYL3_9FLAO</name>
<dbReference type="AlphaFoldDB" id="A0AAV3EYL3"/>
<dbReference type="PROSITE" id="PS51257">
    <property type="entry name" value="PROKAR_LIPOPROTEIN"/>
    <property type="match status" value="1"/>
</dbReference>
<reference evidence="3 4" key="1">
    <citation type="submission" date="2011-11" db="EMBL/GenBank/DDBJ databases">
        <title>The Genome Sequence of Myroides odoratimimus CIP 101113.</title>
        <authorList>
            <person name="Earl A."/>
            <person name="Ward D."/>
            <person name="Feldgarden M."/>
            <person name="Gevers D."/>
            <person name="Huys G."/>
            <person name="Young S.K."/>
            <person name="Zeng Q."/>
            <person name="Gargeya S."/>
            <person name="Fitzgerald M."/>
            <person name="Haas B."/>
            <person name="Abouelleil A."/>
            <person name="Alvarado L."/>
            <person name="Arachchi H.M."/>
            <person name="Berlin A."/>
            <person name="Brown A."/>
            <person name="Chapman S.B."/>
            <person name="Chen Z."/>
            <person name="Dunbar C."/>
            <person name="Freedman E."/>
            <person name="Gearin G."/>
            <person name="Goldberg J."/>
            <person name="Griggs A."/>
            <person name="Gujja S."/>
            <person name="Heiman D."/>
            <person name="Howarth C."/>
            <person name="Larson L."/>
            <person name="Lui A."/>
            <person name="MacDonald P.J.P."/>
            <person name="Montmayeur A."/>
            <person name="Murphy C."/>
            <person name="Neiman D."/>
            <person name="Pearson M."/>
            <person name="Priest M."/>
            <person name="Roberts A."/>
            <person name="Saif S."/>
            <person name="Shea T."/>
            <person name="Shenoy N."/>
            <person name="Sisk P."/>
            <person name="Stolte C."/>
            <person name="Sykes S."/>
            <person name="Wortman J."/>
            <person name="Nusbaum C."/>
            <person name="Birren B."/>
        </authorList>
    </citation>
    <scope>NUCLEOTIDE SEQUENCE [LARGE SCALE GENOMIC DNA]</scope>
    <source>
        <strain evidence="3 4">CIP 101113</strain>
    </source>
</reference>
<dbReference type="Proteomes" id="UP000004834">
    <property type="component" value="Unassembled WGS sequence"/>
</dbReference>
<protein>
    <recommendedName>
        <fullName evidence="2">SusD-like N-terminal domain-containing protein</fullName>
    </recommendedName>
</protein>